<dbReference type="InterPro" id="IPR008971">
    <property type="entry name" value="HSP40/DnaJ_pept-bd"/>
</dbReference>
<dbReference type="InterPro" id="IPR001623">
    <property type="entry name" value="DnaJ_domain"/>
</dbReference>
<dbReference type="GO" id="GO:0008270">
    <property type="term" value="F:zinc ion binding"/>
    <property type="evidence" value="ECO:0007669"/>
    <property type="project" value="UniProtKB-UniRule"/>
</dbReference>
<dbReference type="NCBIfam" id="TIGR02349">
    <property type="entry name" value="DnaJ_bact"/>
    <property type="match status" value="1"/>
</dbReference>
<keyword evidence="8 12" id="KW-0143">Chaperone</keyword>
<gene>
    <name evidence="12 16" type="primary">dnaJ</name>
    <name evidence="16" type="ORF">IAB88_01135</name>
</gene>
<evidence type="ECO:0000259" key="14">
    <source>
        <dbReference type="PROSITE" id="PS50076"/>
    </source>
</evidence>
<evidence type="ECO:0000256" key="8">
    <source>
        <dbReference type="ARBA" id="ARBA00023186"/>
    </source>
</evidence>
<keyword evidence="6 12" id="KW-0862">Zinc</keyword>
<dbReference type="InterPro" id="IPR002939">
    <property type="entry name" value="DnaJ_C"/>
</dbReference>
<feature type="binding site" evidence="12">
    <location>
        <position position="160"/>
    </location>
    <ligand>
        <name>Zn(2+)</name>
        <dbReference type="ChEBI" id="CHEBI:29105"/>
        <label>1</label>
    </ligand>
</feature>
<dbReference type="NCBIfam" id="NF008035">
    <property type="entry name" value="PRK10767.1"/>
    <property type="match status" value="1"/>
</dbReference>
<dbReference type="AlphaFoldDB" id="A0A9D9NJP4"/>
<dbReference type="InterPro" id="IPR012724">
    <property type="entry name" value="DnaJ"/>
</dbReference>
<reference evidence="16" key="2">
    <citation type="journal article" date="2021" name="PeerJ">
        <title>Extensive microbial diversity within the chicken gut microbiome revealed by metagenomics and culture.</title>
        <authorList>
            <person name="Gilroy R."/>
            <person name="Ravi A."/>
            <person name="Getino M."/>
            <person name="Pursley I."/>
            <person name="Horton D.L."/>
            <person name="Alikhan N.F."/>
            <person name="Baker D."/>
            <person name="Gharbi K."/>
            <person name="Hall N."/>
            <person name="Watson M."/>
            <person name="Adriaenssens E.M."/>
            <person name="Foster-Nyarko E."/>
            <person name="Jarju S."/>
            <person name="Secka A."/>
            <person name="Antonio M."/>
            <person name="Oren A."/>
            <person name="Chaudhuri R.R."/>
            <person name="La Ragione R."/>
            <person name="Hildebrand F."/>
            <person name="Pallen M.J."/>
        </authorList>
    </citation>
    <scope>NUCLEOTIDE SEQUENCE</scope>
    <source>
        <strain evidence="16">6919</strain>
    </source>
</reference>
<evidence type="ECO:0000259" key="15">
    <source>
        <dbReference type="PROSITE" id="PS51188"/>
    </source>
</evidence>
<reference evidence="16" key="1">
    <citation type="submission" date="2020-10" db="EMBL/GenBank/DDBJ databases">
        <authorList>
            <person name="Gilroy R."/>
        </authorList>
    </citation>
    <scope>NUCLEOTIDE SEQUENCE</scope>
    <source>
        <strain evidence="16">6919</strain>
    </source>
</reference>
<dbReference type="SMART" id="SM00271">
    <property type="entry name" value="DnaJ"/>
    <property type="match status" value="1"/>
</dbReference>
<organism evidence="16 17">
    <name type="scientific">Candidatus Limisoma faecipullorum</name>
    <dbReference type="NCBI Taxonomy" id="2840854"/>
    <lineage>
        <taxon>Bacteria</taxon>
        <taxon>Pseudomonadati</taxon>
        <taxon>Bacteroidota</taxon>
        <taxon>Bacteroidia</taxon>
        <taxon>Bacteroidales</taxon>
        <taxon>Candidatus Limisoma</taxon>
    </lineage>
</organism>
<dbReference type="GO" id="GO:0042026">
    <property type="term" value="P:protein refolding"/>
    <property type="evidence" value="ECO:0007669"/>
    <property type="project" value="TreeGrafter"/>
</dbReference>
<comment type="cofactor">
    <cofactor evidence="12">
        <name>Zn(2+)</name>
        <dbReference type="ChEBI" id="CHEBI:29105"/>
    </cofactor>
    <text evidence="12">Binds 2 Zn(2+) ions per monomer.</text>
</comment>
<evidence type="ECO:0000256" key="13">
    <source>
        <dbReference type="PROSITE-ProRule" id="PRU00546"/>
    </source>
</evidence>
<dbReference type="PROSITE" id="PS00636">
    <property type="entry name" value="DNAJ_1"/>
    <property type="match status" value="1"/>
</dbReference>
<evidence type="ECO:0000256" key="12">
    <source>
        <dbReference type="HAMAP-Rule" id="MF_01152"/>
    </source>
</evidence>
<dbReference type="FunFam" id="1.10.287.110:FF:000034">
    <property type="entry name" value="Chaperone protein DnaJ"/>
    <property type="match status" value="1"/>
</dbReference>
<evidence type="ECO:0000313" key="16">
    <source>
        <dbReference type="EMBL" id="MBO8475578.1"/>
    </source>
</evidence>
<evidence type="ECO:0000313" key="17">
    <source>
        <dbReference type="Proteomes" id="UP000823598"/>
    </source>
</evidence>
<feature type="domain" description="J" evidence="14">
    <location>
        <begin position="7"/>
        <end position="72"/>
    </location>
</feature>
<feature type="binding site" evidence="12">
    <location>
        <position position="200"/>
    </location>
    <ligand>
        <name>Zn(2+)</name>
        <dbReference type="ChEBI" id="CHEBI:29105"/>
        <label>2</label>
    </ligand>
</feature>
<comment type="caution">
    <text evidence="16">The sequence shown here is derived from an EMBL/GenBank/DDBJ whole genome shotgun (WGS) entry which is preliminary data.</text>
</comment>
<dbReference type="GO" id="GO:0005524">
    <property type="term" value="F:ATP binding"/>
    <property type="evidence" value="ECO:0007669"/>
    <property type="project" value="InterPro"/>
</dbReference>
<keyword evidence="3 12" id="KW-0479">Metal-binding</keyword>
<dbReference type="GO" id="GO:0005737">
    <property type="term" value="C:cytoplasm"/>
    <property type="evidence" value="ECO:0007669"/>
    <property type="project" value="UniProtKB-SubCell"/>
</dbReference>
<feature type="repeat" description="CXXCXGXG motif" evidence="12">
    <location>
        <begin position="174"/>
        <end position="181"/>
    </location>
</feature>
<evidence type="ECO:0000256" key="7">
    <source>
        <dbReference type="ARBA" id="ARBA00023016"/>
    </source>
</evidence>
<feature type="binding site" evidence="12">
    <location>
        <position position="203"/>
    </location>
    <ligand>
        <name>Zn(2+)</name>
        <dbReference type="ChEBI" id="CHEBI:29105"/>
        <label>2</label>
    </ligand>
</feature>
<feature type="binding site" evidence="12">
    <location>
        <position position="157"/>
    </location>
    <ligand>
        <name>Zn(2+)</name>
        <dbReference type="ChEBI" id="CHEBI:29105"/>
        <label>1</label>
    </ligand>
</feature>
<dbReference type="PRINTS" id="PR00625">
    <property type="entry name" value="JDOMAIN"/>
</dbReference>
<evidence type="ECO:0000256" key="3">
    <source>
        <dbReference type="ARBA" id="ARBA00022723"/>
    </source>
</evidence>
<comment type="similarity">
    <text evidence="10 12">Belongs to the DnaJ family.</text>
</comment>
<dbReference type="CDD" id="cd10719">
    <property type="entry name" value="DnaJ_zf"/>
    <property type="match status" value="1"/>
</dbReference>
<dbReference type="Gene3D" id="2.10.230.10">
    <property type="entry name" value="Heat shock protein DnaJ, cysteine-rich domain"/>
    <property type="match status" value="1"/>
</dbReference>
<name>A0A9D9NJP4_9BACT</name>
<evidence type="ECO:0000256" key="2">
    <source>
        <dbReference type="ARBA" id="ARBA00022705"/>
    </source>
</evidence>
<dbReference type="GO" id="GO:0051082">
    <property type="term" value="F:unfolded protein binding"/>
    <property type="evidence" value="ECO:0007669"/>
    <property type="project" value="UniProtKB-UniRule"/>
</dbReference>
<keyword evidence="4 12" id="KW-0677">Repeat</keyword>
<comment type="subunit">
    <text evidence="12">Homodimer.</text>
</comment>
<dbReference type="PANTHER" id="PTHR43096">
    <property type="entry name" value="DNAJ HOMOLOG 1, MITOCHONDRIAL-RELATED"/>
    <property type="match status" value="1"/>
</dbReference>
<dbReference type="HAMAP" id="MF_01152">
    <property type="entry name" value="DnaJ"/>
    <property type="match status" value="1"/>
</dbReference>
<evidence type="ECO:0000256" key="5">
    <source>
        <dbReference type="ARBA" id="ARBA00022771"/>
    </source>
</evidence>
<dbReference type="InterPro" id="IPR018253">
    <property type="entry name" value="DnaJ_domain_CS"/>
</dbReference>
<dbReference type="Proteomes" id="UP000823598">
    <property type="component" value="Unassembled WGS sequence"/>
</dbReference>
<dbReference type="GO" id="GO:0006260">
    <property type="term" value="P:DNA replication"/>
    <property type="evidence" value="ECO:0007669"/>
    <property type="project" value="UniProtKB-KW"/>
</dbReference>
<dbReference type="GO" id="GO:0031072">
    <property type="term" value="F:heat shock protein binding"/>
    <property type="evidence" value="ECO:0007669"/>
    <property type="project" value="InterPro"/>
</dbReference>
<dbReference type="InterPro" id="IPR036410">
    <property type="entry name" value="HSP_DnaJ_Cys-rich_dom_sf"/>
</dbReference>
<dbReference type="CDD" id="cd06257">
    <property type="entry name" value="DnaJ"/>
    <property type="match status" value="1"/>
</dbReference>
<accession>A0A9D9NJP4</accession>
<dbReference type="PANTHER" id="PTHR43096:SF48">
    <property type="entry name" value="CHAPERONE PROTEIN DNAJ"/>
    <property type="match status" value="1"/>
</dbReference>
<evidence type="ECO:0000256" key="4">
    <source>
        <dbReference type="ARBA" id="ARBA00022737"/>
    </source>
</evidence>
<dbReference type="InterPro" id="IPR001305">
    <property type="entry name" value="HSP_DnaJ_Cys-rich_dom"/>
</dbReference>
<keyword evidence="2 12" id="KW-0235">DNA replication</keyword>
<evidence type="ECO:0000256" key="10">
    <source>
        <dbReference type="ARBA" id="ARBA00061004"/>
    </source>
</evidence>
<dbReference type="CDD" id="cd10747">
    <property type="entry name" value="DnaJ_C"/>
    <property type="match status" value="1"/>
</dbReference>
<dbReference type="PROSITE" id="PS50076">
    <property type="entry name" value="DNAJ_2"/>
    <property type="match status" value="1"/>
</dbReference>
<evidence type="ECO:0000256" key="9">
    <source>
        <dbReference type="ARBA" id="ARBA00053423"/>
    </source>
</evidence>
<dbReference type="Gene3D" id="1.10.287.110">
    <property type="entry name" value="DnaJ domain"/>
    <property type="match status" value="1"/>
</dbReference>
<feature type="binding site" evidence="12">
    <location>
        <position position="214"/>
    </location>
    <ligand>
        <name>Zn(2+)</name>
        <dbReference type="ChEBI" id="CHEBI:29105"/>
        <label>1</label>
    </ligand>
</feature>
<keyword evidence="1 12" id="KW-0963">Cytoplasm</keyword>
<comment type="subcellular location">
    <subcellularLocation>
        <location evidence="12">Cytoplasm</location>
    </subcellularLocation>
</comment>
<proteinExistence type="inferred from homology"/>
<feature type="binding site" evidence="12">
    <location>
        <position position="217"/>
    </location>
    <ligand>
        <name>Zn(2+)</name>
        <dbReference type="ChEBI" id="CHEBI:29105"/>
        <label>1</label>
    </ligand>
</feature>
<evidence type="ECO:0000256" key="6">
    <source>
        <dbReference type="ARBA" id="ARBA00022833"/>
    </source>
</evidence>
<dbReference type="SUPFAM" id="SSF57938">
    <property type="entry name" value="DnaJ/Hsp40 cysteine-rich domain"/>
    <property type="match status" value="1"/>
</dbReference>
<evidence type="ECO:0000256" key="11">
    <source>
        <dbReference type="ARBA" id="ARBA00067609"/>
    </source>
</evidence>
<dbReference type="Pfam" id="PF00684">
    <property type="entry name" value="DnaJ_CXXCXGXG"/>
    <property type="match status" value="1"/>
</dbReference>
<feature type="zinc finger region" description="CR-type" evidence="13">
    <location>
        <begin position="144"/>
        <end position="226"/>
    </location>
</feature>
<feature type="repeat" description="CXXCXGXG motif" evidence="12">
    <location>
        <begin position="214"/>
        <end position="221"/>
    </location>
</feature>
<dbReference type="Pfam" id="PF00226">
    <property type="entry name" value="DnaJ"/>
    <property type="match status" value="1"/>
</dbReference>
<dbReference type="GO" id="GO:0009408">
    <property type="term" value="P:response to heat"/>
    <property type="evidence" value="ECO:0007669"/>
    <property type="project" value="InterPro"/>
</dbReference>
<feature type="repeat" description="CXXCXGXG motif" evidence="12">
    <location>
        <begin position="200"/>
        <end position="207"/>
    </location>
</feature>
<dbReference type="InterPro" id="IPR036869">
    <property type="entry name" value="J_dom_sf"/>
</dbReference>
<feature type="binding site" evidence="12">
    <location>
        <position position="174"/>
    </location>
    <ligand>
        <name>Zn(2+)</name>
        <dbReference type="ChEBI" id="CHEBI:29105"/>
        <label>2</label>
    </ligand>
</feature>
<comment type="function">
    <text evidence="9 12">Participates actively in the response to hyperosmotic and heat shock by preventing the aggregation of stress-denatured proteins and by disaggregating proteins, also in an autonomous, DnaK-independent fashion. Unfolded proteins bind initially to DnaJ; upon interaction with the DnaJ-bound protein, DnaK hydrolyzes its bound ATP, resulting in the formation of a stable complex. GrpE releases ADP from DnaK; ATP binding to DnaK triggers the release of the substrate protein, thus completing the reaction cycle. Several rounds of ATP-dependent interactions between DnaJ, DnaK and GrpE are required for fully efficient folding. Also involved, together with DnaK and GrpE, in the DNA replication of plasmids through activation of initiation proteins.</text>
</comment>
<dbReference type="Pfam" id="PF01556">
    <property type="entry name" value="DnaJ_C"/>
    <property type="match status" value="1"/>
</dbReference>
<dbReference type="FunFam" id="2.60.260.20:FF:000005">
    <property type="entry name" value="Chaperone protein dnaJ 1, mitochondrial"/>
    <property type="match status" value="1"/>
</dbReference>
<dbReference type="Gene3D" id="2.60.260.20">
    <property type="entry name" value="Urease metallochaperone UreE, N-terminal domain"/>
    <property type="match status" value="2"/>
</dbReference>
<feature type="domain" description="CR-type" evidence="15">
    <location>
        <begin position="144"/>
        <end position="226"/>
    </location>
</feature>
<sequence length="387" mass="42006">MSDTKRDYYEVLGVAKTASADEIKKAYRKLAIKYHPDRNPGDKSAEEKFKEAAEAYDVLSNPDKRARYDQFGHNMGPQGFGGGYSGGGMSMEDIFANFGDIFENMGGFGGFSGFGGGSRARRAASRGSDLRINVKVSLKDVVHGVTKKFKINHLVACSECRGTGAKNGNSYKTCATCHGTGMVTRVQQTFLGQMQTQSVCPDCHGEGKIITDPCGHCHGEGVERKEEIVEINIPAGVSDGMTLKMSGKGNAARRGGVSGDLLIYVTEERDPELIRDGNDITYNLMLDFPTAVLGGKVEVPTVDGRARITIEPGTQSGKILRLRGKGIPSLERGGTVGDELVNVMIYTPEHLTAEERAAVEKLRDSNNVKPTEDAKTRIFSRLRHIFD</sequence>
<feature type="repeat" description="CXXCXGXG motif" evidence="12">
    <location>
        <begin position="157"/>
        <end position="164"/>
    </location>
</feature>
<dbReference type="SUPFAM" id="SSF46565">
    <property type="entry name" value="Chaperone J-domain"/>
    <property type="match status" value="1"/>
</dbReference>
<protein>
    <recommendedName>
        <fullName evidence="11 12">Chaperone protein DnaJ</fullName>
    </recommendedName>
</protein>
<dbReference type="SUPFAM" id="SSF49493">
    <property type="entry name" value="HSP40/DnaJ peptide-binding domain"/>
    <property type="match status" value="2"/>
</dbReference>
<dbReference type="FunFam" id="2.10.230.10:FF:000002">
    <property type="entry name" value="Molecular chaperone DnaJ"/>
    <property type="match status" value="1"/>
</dbReference>
<evidence type="ECO:0000256" key="1">
    <source>
        <dbReference type="ARBA" id="ARBA00022490"/>
    </source>
</evidence>
<keyword evidence="7 12" id="KW-0346">Stress response</keyword>
<keyword evidence="5 12" id="KW-0863">Zinc-finger</keyword>
<comment type="domain">
    <text evidence="12">The J domain is necessary and sufficient to stimulate DnaK ATPase activity. Zinc center 1 plays an important role in the autonomous, DnaK-independent chaperone activity of DnaJ. Zinc center 2 is essential for interaction with DnaK and for DnaJ activity.</text>
</comment>
<dbReference type="PROSITE" id="PS51188">
    <property type="entry name" value="ZF_CR"/>
    <property type="match status" value="1"/>
</dbReference>
<feature type="binding site" evidence="12">
    <location>
        <position position="177"/>
    </location>
    <ligand>
        <name>Zn(2+)</name>
        <dbReference type="ChEBI" id="CHEBI:29105"/>
        <label>2</label>
    </ligand>
</feature>
<dbReference type="EMBL" id="JADIMC010000014">
    <property type="protein sequence ID" value="MBO8475578.1"/>
    <property type="molecule type" value="Genomic_DNA"/>
</dbReference>